<dbReference type="OrthoDB" id="527990at2759"/>
<dbReference type="EMBL" id="OA885090">
    <property type="protein sequence ID" value="CAD7281650.1"/>
    <property type="molecule type" value="Genomic_DNA"/>
</dbReference>
<feature type="non-terminal residue" evidence="3">
    <location>
        <position position="406"/>
    </location>
</feature>
<dbReference type="InterPro" id="IPR009003">
    <property type="entry name" value="Peptidase_S1_PA"/>
</dbReference>
<reference evidence="3" key="1">
    <citation type="submission" date="2020-11" db="EMBL/GenBank/DDBJ databases">
        <authorList>
            <person name="Tran Van P."/>
        </authorList>
    </citation>
    <scope>NUCLEOTIDE SEQUENCE</scope>
</reference>
<sequence length="406" mass="44896">MWAPLAFVLATVSVVRGFAHDHRNCDHHHPKDHELIVNPHVPEKRGRIGMESGYRGDAGSYEINPVAHILVQYVRQGVKKVIHGAFIEPEHVMRKRSIDQNLRVKLFYDHSVFRIVLEFAFVRFPVQKEEAGIVPVQRLVLTYHDQLTLVFWDGSGQIFDGAHLQAGMQSSAAPSDSQTRFAPTTNIIPFPGNVPETRSNVNSLFRNSMALIRISQPFVLGSAVMSIKIATDVGPDLQSIPLDGVYTHISQNGGKRSGPKGRINDHQSALHSPLQRTLTTNDQHAAFLTIVSAHFSNSSPEPLYSGSIISPRLVLTYHDQLTQVFWDGSGQIFDGAHLQAGMQSSAAPSDSQTRFAPITNIIPFPEYVPETRSNVNSLFRNSMALIEISQPFVLGSAVMSIKIATD</sequence>
<gene>
    <name evidence="3" type="ORF">NMOB1V02_LOCUS9289</name>
</gene>
<evidence type="ECO:0000313" key="4">
    <source>
        <dbReference type="Proteomes" id="UP000678499"/>
    </source>
</evidence>
<name>A0A7R9BX98_9CRUS</name>
<evidence type="ECO:0000256" key="2">
    <source>
        <dbReference type="SAM" id="SignalP"/>
    </source>
</evidence>
<dbReference type="SUPFAM" id="SSF50494">
    <property type="entry name" value="Trypsin-like serine proteases"/>
    <property type="match status" value="1"/>
</dbReference>
<dbReference type="EMBL" id="CAJPEX010003053">
    <property type="protein sequence ID" value="CAG0921802.1"/>
    <property type="molecule type" value="Genomic_DNA"/>
</dbReference>
<evidence type="ECO:0000313" key="3">
    <source>
        <dbReference type="EMBL" id="CAD7281650.1"/>
    </source>
</evidence>
<keyword evidence="2" id="KW-0732">Signal</keyword>
<feature type="region of interest" description="Disordered" evidence="1">
    <location>
        <begin position="248"/>
        <end position="271"/>
    </location>
</feature>
<accession>A0A7R9BX98</accession>
<keyword evidence="4" id="KW-1185">Reference proteome</keyword>
<feature type="signal peptide" evidence="2">
    <location>
        <begin position="1"/>
        <end position="17"/>
    </location>
</feature>
<feature type="chain" id="PRO_5036403036" evidence="2">
    <location>
        <begin position="18"/>
        <end position="406"/>
    </location>
</feature>
<proteinExistence type="predicted"/>
<dbReference type="InterPro" id="IPR043504">
    <property type="entry name" value="Peptidase_S1_PA_chymotrypsin"/>
</dbReference>
<protein>
    <submittedName>
        <fullName evidence="3">Uncharacterized protein</fullName>
    </submittedName>
</protein>
<evidence type="ECO:0000256" key="1">
    <source>
        <dbReference type="SAM" id="MobiDB-lite"/>
    </source>
</evidence>
<dbReference type="AlphaFoldDB" id="A0A7R9BX98"/>
<dbReference type="Gene3D" id="2.40.10.10">
    <property type="entry name" value="Trypsin-like serine proteases"/>
    <property type="match status" value="1"/>
</dbReference>
<organism evidence="3">
    <name type="scientific">Notodromas monacha</name>
    <dbReference type="NCBI Taxonomy" id="399045"/>
    <lineage>
        <taxon>Eukaryota</taxon>
        <taxon>Metazoa</taxon>
        <taxon>Ecdysozoa</taxon>
        <taxon>Arthropoda</taxon>
        <taxon>Crustacea</taxon>
        <taxon>Oligostraca</taxon>
        <taxon>Ostracoda</taxon>
        <taxon>Podocopa</taxon>
        <taxon>Podocopida</taxon>
        <taxon>Cypridocopina</taxon>
        <taxon>Cypridoidea</taxon>
        <taxon>Cyprididae</taxon>
        <taxon>Notodromas</taxon>
    </lineage>
</organism>
<dbReference type="Proteomes" id="UP000678499">
    <property type="component" value="Unassembled WGS sequence"/>
</dbReference>